<keyword evidence="1" id="KW-0378">Hydrolase</keyword>
<dbReference type="AlphaFoldDB" id="A0A540R857"/>
<proteinExistence type="predicted"/>
<evidence type="ECO:0000313" key="2">
    <source>
        <dbReference type="Proteomes" id="UP000318080"/>
    </source>
</evidence>
<keyword evidence="1" id="KW-0540">Nuclease</keyword>
<gene>
    <name evidence="1" type="ORF">EJK80_06135</name>
</gene>
<accession>A0A540R857</accession>
<protein>
    <submittedName>
        <fullName evidence="1">HNH endonuclease</fullName>
    </submittedName>
</protein>
<name>A0A540R857_9CORY</name>
<dbReference type="STRING" id="1686286.GCA_900092335_02625"/>
<keyword evidence="2" id="KW-1185">Reference proteome</keyword>
<keyword evidence="1" id="KW-0255">Endonuclease</keyword>
<evidence type="ECO:0000313" key="1">
    <source>
        <dbReference type="EMBL" id="TQE43584.1"/>
    </source>
</evidence>
<dbReference type="Proteomes" id="UP000318080">
    <property type="component" value="Unassembled WGS sequence"/>
</dbReference>
<organism evidence="1 2">
    <name type="scientific">Corynebacterium phoceense</name>
    <dbReference type="NCBI Taxonomy" id="1686286"/>
    <lineage>
        <taxon>Bacteria</taxon>
        <taxon>Bacillati</taxon>
        <taxon>Actinomycetota</taxon>
        <taxon>Actinomycetes</taxon>
        <taxon>Mycobacteriales</taxon>
        <taxon>Corynebacteriaceae</taxon>
        <taxon>Corynebacterium</taxon>
    </lineage>
</organism>
<dbReference type="RefSeq" id="WP_068802080.1">
    <property type="nucleotide sequence ID" value="NZ_LT596208.1"/>
</dbReference>
<dbReference type="GeneID" id="79853746"/>
<sequence>MDTKLTTAQRGYGGNHAKAREQLIYNLIDGTPCEYCGQPMYREAGRNFDGAALEADHEEGDKTRLANRLLHRRCNRAIANEWVKHGPGWYQLQVGVASPIDWPGGRVIGLVAD</sequence>
<comment type="caution">
    <text evidence="1">The sequence shown here is derived from an EMBL/GenBank/DDBJ whole genome shotgun (WGS) entry which is preliminary data.</text>
</comment>
<reference evidence="1 2" key="1">
    <citation type="submission" date="2019-06" db="EMBL/GenBank/DDBJ databases">
        <title>Draft genome of C. phoceense Strain 272.</title>
        <authorList>
            <person name="Pacheco L.G.C."/>
            <person name="Barberis C.M."/>
            <person name="Almuzara M.N."/>
            <person name="Traglia G.M."/>
            <person name="Santos C.S."/>
            <person name="Rocha D.J.P.G."/>
            <person name="Aguiar E.R.G.R."/>
            <person name="Vay C.A."/>
        </authorList>
    </citation>
    <scope>NUCLEOTIDE SEQUENCE [LARGE SCALE GENOMIC DNA]</scope>
    <source>
        <strain evidence="1 2">272</strain>
    </source>
</reference>
<dbReference type="GO" id="GO:0004519">
    <property type="term" value="F:endonuclease activity"/>
    <property type="evidence" value="ECO:0007669"/>
    <property type="project" value="UniProtKB-KW"/>
</dbReference>
<dbReference type="EMBL" id="VHIR01000007">
    <property type="protein sequence ID" value="TQE43584.1"/>
    <property type="molecule type" value="Genomic_DNA"/>
</dbReference>